<dbReference type="GO" id="GO:0031901">
    <property type="term" value="C:early endosome membrane"/>
    <property type="evidence" value="ECO:0007669"/>
    <property type="project" value="TreeGrafter"/>
</dbReference>
<sequence>MAEAVERTDELVREYLLFRGFTYTLRQLDAEIKADKEKGFRVDKIVDQLQQLMQTNRNDKAQEFFAKQATELQNQAEWKDWFILPFLPSPDTNPTFATYFSRQWADTFIVSLHNFLSVLFQCMHILSAAWGCGPSPRHPDSVISGHCS</sequence>
<comment type="subcellular location">
    <subcellularLocation>
        <location evidence="1">Early endosome</location>
    </subcellularLocation>
    <subcellularLocation>
        <location evidence="2">Late endosome</location>
    </subcellularLocation>
</comment>
<evidence type="ECO:0000256" key="2">
    <source>
        <dbReference type="ARBA" id="ARBA00004603"/>
    </source>
</evidence>
<dbReference type="Proteomes" id="UP000515202">
    <property type="component" value="Unplaced"/>
</dbReference>
<dbReference type="GO" id="GO:0045022">
    <property type="term" value="P:early endosome to late endosome transport"/>
    <property type="evidence" value="ECO:0007669"/>
    <property type="project" value="InterPro"/>
</dbReference>
<dbReference type="InterPro" id="IPR039724">
    <property type="entry name" value="WDR91"/>
</dbReference>
<dbReference type="AlphaFoldDB" id="A0A6P6C5I0"/>
<keyword evidence="6" id="KW-1185">Reference proteome</keyword>
<dbReference type="Pfam" id="PF23138">
    <property type="entry name" value="CTLH_Armc9"/>
    <property type="match status" value="1"/>
</dbReference>
<evidence type="ECO:0000256" key="3">
    <source>
        <dbReference type="ARBA" id="ARBA00006128"/>
    </source>
</evidence>
<name>A0A6P6C5I0_PTEVA</name>
<reference evidence="7" key="1">
    <citation type="submission" date="2025-08" db="UniProtKB">
        <authorList>
            <consortium name="RefSeq"/>
        </authorList>
    </citation>
    <scope>IDENTIFICATION</scope>
    <source>
        <tissue evidence="7">Kidney</tissue>
    </source>
</reference>
<dbReference type="InterPro" id="IPR056327">
    <property type="entry name" value="ARMC9_CTLH-like_dom"/>
</dbReference>
<dbReference type="RefSeq" id="XP_023382608.1">
    <property type="nucleotide sequence ID" value="XM_023526840.1"/>
</dbReference>
<dbReference type="GeneID" id="105310761"/>
<gene>
    <name evidence="7" type="primary">LOC105310761</name>
</gene>
<protein>
    <submittedName>
        <fullName evidence="7">WD repeat-containing protein 91-like isoform X2</fullName>
    </submittedName>
</protein>
<evidence type="ECO:0000256" key="1">
    <source>
        <dbReference type="ARBA" id="ARBA00004412"/>
    </source>
</evidence>
<keyword evidence="4" id="KW-0967">Endosome</keyword>
<evidence type="ECO:0000259" key="5">
    <source>
        <dbReference type="Pfam" id="PF23138"/>
    </source>
</evidence>
<dbReference type="PANTHER" id="PTHR13083">
    <property type="entry name" value="WD REPEAT-CONTAINING PROTEIN 91"/>
    <property type="match status" value="1"/>
</dbReference>
<evidence type="ECO:0000313" key="6">
    <source>
        <dbReference type="Proteomes" id="UP000515202"/>
    </source>
</evidence>
<dbReference type="GO" id="GO:0051898">
    <property type="term" value="P:negative regulation of phosphatidylinositol 3-kinase/protein kinase B signal transduction"/>
    <property type="evidence" value="ECO:0007669"/>
    <property type="project" value="InterPro"/>
</dbReference>
<organism evidence="6 7">
    <name type="scientific">Pteropus vampyrus</name>
    <name type="common">Large flying fox</name>
    <dbReference type="NCBI Taxonomy" id="132908"/>
    <lineage>
        <taxon>Eukaryota</taxon>
        <taxon>Metazoa</taxon>
        <taxon>Chordata</taxon>
        <taxon>Craniata</taxon>
        <taxon>Vertebrata</taxon>
        <taxon>Euteleostomi</taxon>
        <taxon>Mammalia</taxon>
        <taxon>Eutheria</taxon>
        <taxon>Laurasiatheria</taxon>
        <taxon>Chiroptera</taxon>
        <taxon>Yinpterochiroptera</taxon>
        <taxon>Pteropodoidea</taxon>
        <taxon>Pteropodidae</taxon>
        <taxon>Pteropodinae</taxon>
        <taxon>Pteropus</taxon>
    </lineage>
</organism>
<dbReference type="GO" id="GO:0031902">
    <property type="term" value="C:late endosome membrane"/>
    <property type="evidence" value="ECO:0007669"/>
    <property type="project" value="TreeGrafter"/>
</dbReference>
<dbReference type="PANTHER" id="PTHR13083:SF3">
    <property type="entry name" value="WD REPEAT-CONTAINING PROTEIN 91"/>
    <property type="match status" value="1"/>
</dbReference>
<evidence type="ECO:0000313" key="7">
    <source>
        <dbReference type="RefSeq" id="XP_023382608.1"/>
    </source>
</evidence>
<dbReference type="GO" id="GO:0141039">
    <property type="term" value="F:phosphatidylinositol 3-kinase inhibitor activity"/>
    <property type="evidence" value="ECO:0007669"/>
    <property type="project" value="InterPro"/>
</dbReference>
<feature type="domain" description="ARMC9 CTLH-like" evidence="5">
    <location>
        <begin position="50"/>
        <end position="122"/>
    </location>
</feature>
<proteinExistence type="inferred from homology"/>
<evidence type="ECO:0000256" key="4">
    <source>
        <dbReference type="ARBA" id="ARBA00022753"/>
    </source>
</evidence>
<accession>A0A6P6C5I0</accession>
<comment type="similarity">
    <text evidence="3">Belongs to the WD repeat WDR91 family.</text>
</comment>